<dbReference type="CDD" id="cd00085">
    <property type="entry name" value="HNHc"/>
    <property type="match status" value="1"/>
</dbReference>
<organism evidence="3 4">
    <name type="scientific">Bifidobacterium amazonense</name>
    <dbReference type="NCBI Taxonomy" id="2809027"/>
    <lineage>
        <taxon>Bacteria</taxon>
        <taxon>Bacillati</taxon>
        <taxon>Actinomycetota</taxon>
        <taxon>Actinomycetes</taxon>
        <taxon>Bifidobacteriales</taxon>
        <taxon>Bifidobacteriaceae</taxon>
        <taxon>Bifidobacterium</taxon>
    </lineage>
</organism>
<dbReference type="Gene3D" id="1.10.30.50">
    <property type="match status" value="1"/>
</dbReference>
<feature type="region of interest" description="Disordered" evidence="1">
    <location>
        <begin position="87"/>
        <end position="107"/>
    </location>
</feature>
<dbReference type="EMBL" id="JAFEJT020000004">
    <property type="protein sequence ID" value="MCH9274988.1"/>
    <property type="molecule type" value="Genomic_DNA"/>
</dbReference>
<evidence type="ECO:0000259" key="2">
    <source>
        <dbReference type="SMART" id="SM00507"/>
    </source>
</evidence>
<dbReference type="Proteomes" id="UP000710815">
    <property type="component" value="Unassembled WGS sequence"/>
</dbReference>
<evidence type="ECO:0000256" key="1">
    <source>
        <dbReference type="SAM" id="MobiDB-lite"/>
    </source>
</evidence>
<feature type="domain" description="HNH nuclease" evidence="2">
    <location>
        <begin position="16"/>
        <end position="75"/>
    </location>
</feature>
<accession>A0ABS9VSC0</accession>
<keyword evidence="3" id="KW-0378">Hydrolase</keyword>
<reference evidence="3 4" key="1">
    <citation type="journal article" date="2021" name="Environ. Microbiol.">
        <title>Genetic insights into the dark matter of the mammalian gut microbiota through targeted genome reconstruction.</title>
        <authorList>
            <person name="Lugli G.A."/>
            <person name="Alessandri G."/>
            <person name="Milani C."/>
            <person name="Viappiani A."/>
            <person name="Fontana F."/>
            <person name="Tarracchini C."/>
            <person name="Mancabelli L."/>
            <person name="Argentini C."/>
            <person name="Ruiz L."/>
            <person name="Margolles A."/>
            <person name="van Sinderen D."/>
            <person name="Turroni F."/>
            <person name="Ventura M."/>
        </authorList>
    </citation>
    <scope>NUCLEOTIDE SEQUENCE [LARGE SCALE GENOMIC DNA]</scope>
    <source>
        <strain evidence="3 4">MA1</strain>
    </source>
</reference>
<dbReference type="Pfam" id="PF01844">
    <property type="entry name" value="HNH"/>
    <property type="match status" value="1"/>
</dbReference>
<sequence length="107" mass="11950">MTGNPRRANGWRRDQLRRRVLAAYDVCAICGKPVDKTLRSPHPLSGEVDEIVPVSRGGDPLDFNNCQLTHRRCNRLKSNHSDAYARAQIKGRSDPPSASLPFRTIGL</sequence>
<dbReference type="InterPro" id="IPR003615">
    <property type="entry name" value="HNH_nuc"/>
</dbReference>
<keyword evidence="3" id="KW-0255">Endonuclease</keyword>
<protein>
    <submittedName>
        <fullName evidence="3">HNH endonuclease</fullName>
    </submittedName>
</protein>
<dbReference type="RefSeq" id="WP_241512821.1">
    <property type="nucleotide sequence ID" value="NZ_JAFEJT020000004.1"/>
</dbReference>
<keyword evidence="4" id="KW-1185">Reference proteome</keyword>
<evidence type="ECO:0000313" key="3">
    <source>
        <dbReference type="EMBL" id="MCH9274988.1"/>
    </source>
</evidence>
<dbReference type="SMART" id="SM00507">
    <property type="entry name" value="HNHc"/>
    <property type="match status" value="1"/>
</dbReference>
<dbReference type="GO" id="GO:0004519">
    <property type="term" value="F:endonuclease activity"/>
    <property type="evidence" value="ECO:0007669"/>
    <property type="project" value="UniProtKB-KW"/>
</dbReference>
<name>A0ABS9VSC0_9BIFI</name>
<reference evidence="3 4" key="2">
    <citation type="journal article" date="2021" name="Syst. Appl. Microbiol.">
        <title>Phylogenetic classification of ten novel species belonging to the genus Bifidobacterium comprising B. phasiani sp. nov., B. pongonis sp. nov., B. saguinibicoloris sp. nov., B. colobi sp. nov., B. simiiventris sp. nov., B. santillanense sp. nov., B. miconis sp. nov., B. amazonense sp. nov., B. pluvialisilvae sp. nov., and B. miconisargentati sp. nov.</title>
        <authorList>
            <person name="Lugli G.A."/>
            <person name="Calvete-Torre I."/>
            <person name="Alessandri G."/>
            <person name="Milani C."/>
            <person name="Turroni F."/>
            <person name="Laiolo P."/>
            <person name="Ossiprandi M.C."/>
            <person name="Margolles A."/>
            <person name="Ruiz L."/>
            <person name="Ventura M."/>
        </authorList>
    </citation>
    <scope>NUCLEOTIDE SEQUENCE [LARGE SCALE GENOMIC DNA]</scope>
    <source>
        <strain evidence="3 4">MA1</strain>
    </source>
</reference>
<dbReference type="InterPro" id="IPR002711">
    <property type="entry name" value="HNH"/>
</dbReference>
<comment type="caution">
    <text evidence="3">The sequence shown here is derived from an EMBL/GenBank/DDBJ whole genome shotgun (WGS) entry which is preliminary data.</text>
</comment>
<evidence type="ECO:0000313" key="4">
    <source>
        <dbReference type="Proteomes" id="UP000710815"/>
    </source>
</evidence>
<gene>
    <name evidence="3" type="ORF">JS533_001625</name>
</gene>
<proteinExistence type="predicted"/>
<keyword evidence="3" id="KW-0540">Nuclease</keyword>